<name>A0ABP0PFV8_9DINO</name>
<accession>A0ABP0PFV8</accession>
<gene>
    <name evidence="1" type="ORF">SCF082_LOCUS36266</name>
</gene>
<sequence>MDMEQSKQDFHAWMLGNYLNKPEISRSSIFLCTNPIYYCNFFVGLNKTILGYFGLPLLYMVPHKDWSRWLDDFIELAALPSSLFVSNNPLHSAQVDWQSGVRLPVLRPVALYITERFRPERLQEVLVPEPREACVLYCMLRAFTPEGYPFHFLGKADTDRSYQTFSTFRSVVLYPHDFALMTFYEFYAMGMPLFMPSHMSKYLFPFSASVAMLDWVPDDLRSAPERPPFSPLSLTSSAALHFWRPQIDFFALPAVQLFGSLAELLVLLPEAGDPDNQKLHLASHLGQRVVLPEPPSTKCRSSCMLLDCKALAILLRPISWPLAERCRRIGRPGLKVPGSNFDVLVFTVSGAFAFWEGAPGTRFLETRSHRV</sequence>
<evidence type="ECO:0000313" key="2">
    <source>
        <dbReference type="Proteomes" id="UP001642464"/>
    </source>
</evidence>
<organism evidence="1 2">
    <name type="scientific">Durusdinium trenchii</name>
    <dbReference type="NCBI Taxonomy" id="1381693"/>
    <lineage>
        <taxon>Eukaryota</taxon>
        <taxon>Sar</taxon>
        <taxon>Alveolata</taxon>
        <taxon>Dinophyceae</taxon>
        <taxon>Suessiales</taxon>
        <taxon>Symbiodiniaceae</taxon>
        <taxon>Durusdinium</taxon>
    </lineage>
</organism>
<evidence type="ECO:0000313" key="1">
    <source>
        <dbReference type="EMBL" id="CAK9074496.1"/>
    </source>
</evidence>
<reference evidence="1 2" key="1">
    <citation type="submission" date="2024-02" db="EMBL/GenBank/DDBJ databases">
        <authorList>
            <person name="Chen Y."/>
            <person name="Shah S."/>
            <person name="Dougan E. K."/>
            <person name="Thang M."/>
            <person name="Chan C."/>
        </authorList>
    </citation>
    <scope>NUCLEOTIDE SEQUENCE [LARGE SCALE GENOMIC DNA]</scope>
</reference>
<protein>
    <submittedName>
        <fullName evidence="1">Feruloyl esterase C</fullName>
    </submittedName>
</protein>
<dbReference type="EMBL" id="CAXAMM010035558">
    <property type="protein sequence ID" value="CAK9074496.1"/>
    <property type="molecule type" value="Genomic_DNA"/>
</dbReference>
<dbReference type="Proteomes" id="UP001642464">
    <property type="component" value="Unassembled WGS sequence"/>
</dbReference>
<keyword evidence="2" id="KW-1185">Reference proteome</keyword>
<comment type="caution">
    <text evidence="1">The sequence shown here is derived from an EMBL/GenBank/DDBJ whole genome shotgun (WGS) entry which is preliminary data.</text>
</comment>
<proteinExistence type="predicted"/>